<keyword evidence="4" id="KW-0804">Transcription</keyword>
<evidence type="ECO:0000256" key="3">
    <source>
        <dbReference type="ARBA" id="ARBA00023125"/>
    </source>
</evidence>
<dbReference type="InterPro" id="IPR000843">
    <property type="entry name" value="HTH_LacI"/>
</dbReference>
<dbReference type="PANTHER" id="PTHR30146">
    <property type="entry name" value="LACI-RELATED TRANSCRIPTIONAL REPRESSOR"/>
    <property type="match status" value="1"/>
</dbReference>
<dbReference type="PROSITE" id="PS50932">
    <property type="entry name" value="HTH_LACI_2"/>
    <property type="match status" value="1"/>
</dbReference>
<dbReference type="GO" id="GO:0000976">
    <property type="term" value="F:transcription cis-regulatory region binding"/>
    <property type="evidence" value="ECO:0007669"/>
    <property type="project" value="TreeGrafter"/>
</dbReference>
<accession>A0A934RZW2</accession>
<dbReference type="Proteomes" id="UP000617628">
    <property type="component" value="Unassembled WGS sequence"/>
</dbReference>
<dbReference type="Pfam" id="PF00356">
    <property type="entry name" value="LacI"/>
    <property type="match status" value="1"/>
</dbReference>
<dbReference type="RefSeq" id="WP_200357929.1">
    <property type="nucleotide sequence ID" value="NZ_JAENIL010000055.1"/>
</dbReference>
<dbReference type="AlphaFoldDB" id="A0A934RZW2"/>
<protein>
    <submittedName>
        <fullName evidence="6">LacI family DNA-binding transcriptional regulator</fullName>
    </submittedName>
</protein>
<dbReference type="Gene3D" id="3.40.50.2300">
    <property type="match status" value="2"/>
</dbReference>
<keyword evidence="7" id="KW-1185">Reference proteome</keyword>
<evidence type="ECO:0000313" key="7">
    <source>
        <dbReference type="Proteomes" id="UP000617628"/>
    </source>
</evidence>
<dbReference type="CDD" id="cd01392">
    <property type="entry name" value="HTH_LacI"/>
    <property type="match status" value="1"/>
</dbReference>
<evidence type="ECO:0000256" key="2">
    <source>
        <dbReference type="ARBA" id="ARBA00023015"/>
    </source>
</evidence>
<sequence>MSDSKPTLRDLAKHLGLALSTVSMALKDHPRLAQSTRDRVKKAAKELGYTPDPRISNVMGYLKKKRADKPVAALAYVTRYSEEIQLDKHPVYHNYLLGARERAAELGYRLEYFNMTLESLSGKRLTSVLQHRGIEGVLIPPIFSLDDSLDLDLTQFATITFGYSIDHEFINRISLNHYSAIFNSLEEVANQGHKRIGFIMEDMKERVQHRWKAAHLMFLDLNKDQEKIPAYEGKFNRDRFLKWFSVYKPTALLSQNIDCIKALHEEGLTCGKDYGFATLSRESNVYYISQIEDPKLRVQLKDLSGLDQNSFYTGRYAVEFLAQQIALNQKGFSEHPKVTLIKGKWHKGSTLHAV</sequence>
<keyword evidence="1" id="KW-0678">Repressor</keyword>
<dbReference type="GO" id="GO:0003700">
    <property type="term" value="F:DNA-binding transcription factor activity"/>
    <property type="evidence" value="ECO:0007669"/>
    <property type="project" value="TreeGrafter"/>
</dbReference>
<evidence type="ECO:0000259" key="5">
    <source>
        <dbReference type="PROSITE" id="PS50932"/>
    </source>
</evidence>
<organism evidence="6 7">
    <name type="scientific">Pelagicoccus mobilis</name>
    <dbReference type="NCBI Taxonomy" id="415221"/>
    <lineage>
        <taxon>Bacteria</taxon>
        <taxon>Pseudomonadati</taxon>
        <taxon>Verrucomicrobiota</taxon>
        <taxon>Opitutia</taxon>
        <taxon>Puniceicoccales</taxon>
        <taxon>Pelagicoccaceae</taxon>
        <taxon>Pelagicoccus</taxon>
    </lineage>
</organism>
<evidence type="ECO:0000256" key="4">
    <source>
        <dbReference type="ARBA" id="ARBA00023163"/>
    </source>
</evidence>
<gene>
    <name evidence="6" type="ORF">JIN87_22715</name>
</gene>
<dbReference type="InterPro" id="IPR010982">
    <property type="entry name" value="Lambda_DNA-bd_dom_sf"/>
</dbReference>
<dbReference type="Gene3D" id="1.10.260.40">
    <property type="entry name" value="lambda repressor-like DNA-binding domains"/>
    <property type="match status" value="1"/>
</dbReference>
<dbReference type="SMART" id="SM00354">
    <property type="entry name" value="HTH_LACI"/>
    <property type="match status" value="1"/>
</dbReference>
<feature type="domain" description="HTH lacI-type" evidence="5">
    <location>
        <begin position="6"/>
        <end position="60"/>
    </location>
</feature>
<proteinExistence type="predicted"/>
<evidence type="ECO:0000256" key="1">
    <source>
        <dbReference type="ARBA" id="ARBA00022491"/>
    </source>
</evidence>
<keyword evidence="3 6" id="KW-0238">DNA-binding</keyword>
<reference evidence="6" key="1">
    <citation type="submission" date="2021-01" db="EMBL/GenBank/DDBJ databases">
        <title>Modified the classification status of verrucomicrobia.</title>
        <authorList>
            <person name="Feng X."/>
        </authorList>
    </citation>
    <scope>NUCLEOTIDE SEQUENCE</scope>
    <source>
        <strain evidence="6">KCTC 13126</strain>
    </source>
</reference>
<name>A0A934RZW2_9BACT</name>
<dbReference type="SUPFAM" id="SSF47413">
    <property type="entry name" value="lambda repressor-like DNA-binding domains"/>
    <property type="match status" value="1"/>
</dbReference>
<dbReference type="InterPro" id="IPR028082">
    <property type="entry name" value="Peripla_BP_I"/>
</dbReference>
<dbReference type="PANTHER" id="PTHR30146:SF148">
    <property type="entry name" value="HTH-TYPE TRANSCRIPTIONAL REPRESSOR PURR-RELATED"/>
    <property type="match status" value="1"/>
</dbReference>
<dbReference type="EMBL" id="JAENIL010000055">
    <property type="protein sequence ID" value="MBK1879716.1"/>
    <property type="molecule type" value="Genomic_DNA"/>
</dbReference>
<evidence type="ECO:0000313" key="6">
    <source>
        <dbReference type="EMBL" id="MBK1879716.1"/>
    </source>
</evidence>
<comment type="caution">
    <text evidence="6">The sequence shown here is derived from an EMBL/GenBank/DDBJ whole genome shotgun (WGS) entry which is preliminary data.</text>
</comment>
<keyword evidence="2" id="KW-0805">Transcription regulation</keyword>
<dbReference type="SUPFAM" id="SSF53822">
    <property type="entry name" value="Periplasmic binding protein-like I"/>
    <property type="match status" value="1"/>
</dbReference>